<dbReference type="EMBL" id="UINC01106668">
    <property type="protein sequence ID" value="SVC71482.1"/>
    <property type="molecule type" value="Genomic_DNA"/>
</dbReference>
<protein>
    <recommendedName>
        <fullName evidence="12">ABC transporter domain-containing protein</fullName>
    </recommendedName>
</protein>
<feature type="non-terminal residue" evidence="11">
    <location>
        <position position="345"/>
    </location>
</feature>
<evidence type="ECO:0000256" key="6">
    <source>
        <dbReference type="ARBA" id="ARBA00022769"/>
    </source>
</evidence>
<accession>A0A382PHS2</accession>
<keyword evidence="9" id="KW-0238">DNA-binding</keyword>
<evidence type="ECO:0000256" key="8">
    <source>
        <dbReference type="ARBA" id="ARBA00022881"/>
    </source>
</evidence>
<dbReference type="GO" id="GO:0006281">
    <property type="term" value="P:DNA repair"/>
    <property type="evidence" value="ECO:0007669"/>
    <property type="project" value="UniProtKB-KW"/>
</dbReference>
<evidence type="ECO:0000256" key="4">
    <source>
        <dbReference type="ARBA" id="ARBA00022741"/>
    </source>
</evidence>
<keyword evidence="10" id="KW-0234">DNA repair</keyword>
<dbReference type="PANTHER" id="PTHR43152">
    <property type="entry name" value="UVRABC SYSTEM PROTEIN A"/>
    <property type="match status" value="1"/>
</dbReference>
<dbReference type="Gene3D" id="1.20.1580.10">
    <property type="entry name" value="ABC transporter ATPase like domain"/>
    <property type="match status" value="1"/>
</dbReference>
<evidence type="ECO:0000256" key="9">
    <source>
        <dbReference type="ARBA" id="ARBA00023125"/>
    </source>
</evidence>
<dbReference type="GO" id="GO:0016887">
    <property type="term" value="F:ATP hydrolysis activity"/>
    <property type="evidence" value="ECO:0007669"/>
    <property type="project" value="InterPro"/>
</dbReference>
<keyword evidence="4" id="KW-0547">Nucleotide-binding</keyword>
<dbReference type="Gene3D" id="3.40.50.300">
    <property type="entry name" value="P-loop containing nucleotide triphosphate hydrolases"/>
    <property type="match status" value="2"/>
</dbReference>
<evidence type="ECO:0000256" key="10">
    <source>
        <dbReference type="ARBA" id="ARBA00023204"/>
    </source>
</evidence>
<keyword evidence="6" id="KW-0228">DNA excision</keyword>
<dbReference type="AlphaFoldDB" id="A0A382PHS2"/>
<evidence type="ECO:0000256" key="7">
    <source>
        <dbReference type="ARBA" id="ARBA00022840"/>
    </source>
</evidence>
<comment type="subcellular location">
    <subcellularLocation>
        <location evidence="1">Cytoplasm</location>
    </subcellularLocation>
</comment>
<proteinExistence type="predicted"/>
<evidence type="ECO:0000256" key="5">
    <source>
        <dbReference type="ARBA" id="ARBA00022763"/>
    </source>
</evidence>
<dbReference type="InterPro" id="IPR017871">
    <property type="entry name" value="ABC_transporter-like_CS"/>
</dbReference>
<evidence type="ECO:0000256" key="3">
    <source>
        <dbReference type="ARBA" id="ARBA00022737"/>
    </source>
</evidence>
<dbReference type="GO" id="GO:0005737">
    <property type="term" value="C:cytoplasm"/>
    <property type="evidence" value="ECO:0007669"/>
    <property type="project" value="UniProtKB-SubCell"/>
</dbReference>
<dbReference type="GO" id="GO:0005524">
    <property type="term" value="F:ATP binding"/>
    <property type="evidence" value="ECO:0007669"/>
    <property type="project" value="UniProtKB-KW"/>
</dbReference>
<organism evidence="11">
    <name type="scientific">marine metagenome</name>
    <dbReference type="NCBI Taxonomy" id="408172"/>
    <lineage>
        <taxon>unclassified sequences</taxon>
        <taxon>metagenomes</taxon>
        <taxon>ecological metagenomes</taxon>
    </lineage>
</organism>
<keyword evidence="8" id="KW-0267">Excision nuclease</keyword>
<dbReference type="PROSITE" id="PS00211">
    <property type="entry name" value="ABC_TRANSPORTER_1"/>
    <property type="match status" value="1"/>
</dbReference>
<dbReference type="GO" id="GO:0004518">
    <property type="term" value="F:nuclease activity"/>
    <property type="evidence" value="ECO:0007669"/>
    <property type="project" value="UniProtKB-KW"/>
</dbReference>
<keyword evidence="7" id="KW-0067">ATP-binding</keyword>
<keyword evidence="2" id="KW-0963">Cytoplasm</keyword>
<dbReference type="GO" id="GO:0003677">
    <property type="term" value="F:DNA binding"/>
    <property type="evidence" value="ECO:0007669"/>
    <property type="project" value="UniProtKB-KW"/>
</dbReference>
<evidence type="ECO:0000313" key="11">
    <source>
        <dbReference type="EMBL" id="SVC71482.1"/>
    </source>
</evidence>
<keyword evidence="5" id="KW-0227">DNA damage</keyword>
<name>A0A382PHS2_9ZZZZ</name>
<gene>
    <name evidence="11" type="ORF">METZ01_LOCUS324336</name>
</gene>
<dbReference type="SUPFAM" id="SSF52540">
    <property type="entry name" value="P-loop containing nucleoside triphosphate hydrolases"/>
    <property type="match status" value="2"/>
</dbReference>
<evidence type="ECO:0000256" key="1">
    <source>
        <dbReference type="ARBA" id="ARBA00004496"/>
    </source>
</evidence>
<evidence type="ECO:0000256" key="2">
    <source>
        <dbReference type="ARBA" id="ARBA00022490"/>
    </source>
</evidence>
<dbReference type="InterPro" id="IPR027417">
    <property type="entry name" value="P-loop_NTPase"/>
</dbReference>
<sequence length="345" mass="38251">RSNPATYTKVLDPIRELFSMTPEAKARGYKKGRFSFNVKGGRCEDCQGAGLKTIEMQFLSDVQIPCDSCRGKRFNSETLQIFYKNRTIQDVLEMTVKEAESFFSAVPKIHAILQTLLDVGLGYIKLGQPSTTLSGGEAQRVKISSELRKKATGNTIYILDEPTTGLHFKDIRLLLSCLNELVDQGNTVLVIEHNLDVLKVADHLIELGPGGGQYGGELVCEGTPEHLADKQTLTGKFLKQRLCKDENSKSSNGIEEGKVVGEKSVKFQRLEELKSLELNGWDQQKNRNLITQRDILIKGASKNNLRHIDVRIPNSKMTVITGVSGSGKTSLAFDTIFAEGQARYL</sequence>
<dbReference type="PANTHER" id="PTHR43152:SF3">
    <property type="entry name" value="UVRABC SYSTEM PROTEIN A"/>
    <property type="match status" value="1"/>
</dbReference>
<evidence type="ECO:0008006" key="12">
    <source>
        <dbReference type="Google" id="ProtNLM"/>
    </source>
</evidence>
<keyword evidence="3" id="KW-0677">Repeat</keyword>
<feature type="non-terminal residue" evidence="11">
    <location>
        <position position="1"/>
    </location>
</feature>
<reference evidence="11" key="1">
    <citation type="submission" date="2018-05" db="EMBL/GenBank/DDBJ databases">
        <authorList>
            <person name="Lanie J.A."/>
            <person name="Ng W.-L."/>
            <person name="Kazmierczak K.M."/>
            <person name="Andrzejewski T.M."/>
            <person name="Davidsen T.M."/>
            <person name="Wayne K.J."/>
            <person name="Tettelin H."/>
            <person name="Glass J.I."/>
            <person name="Rusch D."/>
            <person name="Podicherti R."/>
            <person name="Tsui H.-C.T."/>
            <person name="Winkler M.E."/>
        </authorList>
    </citation>
    <scope>NUCLEOTIDE SEQUENCE</scope>
</reference>